<dbReference type="InterPro" id="IPR036646">
    <property type="entry name" value="PGAM_B_sf"/>
</dbReference>
<comment type="catalytic activity">
    <reaction evidence="1 10">
        <text>(2R)-2-phosphoglycerate = (2R)-3-phosphoglycerate</text>
        <dbReference type="Rhea" id="RHEA:15901"/>
        <dbReference type="ChEBI" id="CHEBI:58272"/>
        <dbReference type="ChEBI" id="CHEBI:58289"/>
        <dbReference type="EC" id="5.4.2.12"/>
    </reaction>
</comment>
<dbReference type="GO" id="GO:0006096">
    <property type="term" value="P:glycolytic process"/>
    <property type="evidence" value="ECO:0007669"/>
    <property type="project" value="UniProtKB-UniRule"/>
</dbReference>
<dbReference type="InterPro" id="IPR017850">
    <property type="entry name" value="Alkaline_phosphatase_core_sf"/>
</dbReference>
<evidence type="ECO:0000256" key="12">
    <source>
        <dbReference type="PIRSR" id="PIRSR001492-2"/>
    </source>
</evidence>
<dbReference type="InterPro" id="IPR006124">
    <property type="entry name" value="Metalloenzyme"/>
</dbReference>
<evidence type="ECO:0000256" key="7">
    <source>
        <dbReference type="ARBA" id="ARBA00023211"/>
    </source>
</evidence>
<evidence type="ECO:0000256" key="3">
    <source>
        <dbReference type="ARBA" id="ARBA00008819"/>
    </source>
</evidence>
<dbReference type="GO" id="GO:0006007">
    <property type="term" value="P:glucose catabolic process"/>
    <property type="evidence" value="ECO:0007669"/>
    <property type="project" value="InterPro"/>
</dbReference>
<reference evidence="16" key="1">
    <citation type="journal article" date="2021" name="Proc. Natl. Acad. Sci. U.S.A.">
        <title>Global biogeography of chemosynthetic symbionts reveals both localized and globally distributed symbiont groups. .</title>
        <authorList>
            <person name="Osvatic J.T."/>
            <person name="Wilkins L.G.E."/>
            <person name="Leibrecht L."/>
            <person name="Leray M."/>
            <person name="Zauner S."/>
            <person name="Polzin J."/>
            <person name="Camacho Y."/>
            <person name="Gros O."/>
            <person name="van Gils J.A."/>
            <person name="Eisen J.A."/>
            <person name="Petersen J.M."/>
            <person name="Yuen B."/>
        </authorList>
    </citation>
    <scope>NUCLEOTIDE SEQUENCE</scope>
    <source>
        <strain evidence="16">MAGclacostrist064TRANS</strain>
    </source>
</reference>
<feature type="binding site" evidence="10 12">
    <location>
        <position position="187"/>
    </location>
    <ligand>
        <name>substrate</name>
    </ligand>
</feature>
<keyword evidence="8 10" id="KW-0413">Isomerase</keyword>
<evidence type="ECO:0000256" key="13">
    <source>
        <dbReference type="PIRSR" id="PIRSR001492-3"/>
    </source>
</evidence>
<evidence type="ECO:0000313" key="16">
    <source>
        <dbReference type="EMBL" id="MCG7948907.1"/>
    </source>
</evidence>
<feature type="binding site" evidence="10 12">
    <location>
        <begin position="155"/>
        <end position="156"/>
    </location>
    <ligand>
        <name>substrate</name>
    </ligand>
</feature>
<keyword evidence="7 10" id="KW-0464">Manganese</keyword>
<feature type="binding site" evidence="10 12">
    <location>
        <position position="337"/>
    </location>
    <ligand>
        <name>substrate</name>
    </ligand>
</feature>
<dbReference type="FunFam" id="3.40.720.10:FF:000001">
    <property type="entry name" value="2,3-bisphosphoglycerate-independent phosphoglycerate mutase"/>
    <property type="match status" value="1"/>
</dbReference>
<keyword evidence="6 10" id="KW-0324">Glycolysis</keyword>
<evidence type="ECO:0000313" key="17">
    <source>
        <dbReference type="Proteomes" id="UP000886667"/>
    </source>
</evidence>
<evidence type="ECO:0000259" key="14">
    <source>
        <dbReference type="Pfam" id="PF01676"/>
    </source>
</evidence>
<feature type="binding site" evidence="10 13">
    <location>
        <position position="64"/>
    </location>
    <ligand>
        <name>Mn(2+)</name>
        <dbReference type="ChEBI" id="CHEBI:29035"/>
        <label>2</label>
    </ligand>
</feature>
<protein>
    <recommendedName>
        <fullName evidence="9 10">2,3-bisphosphoglycerate-independent phosphoglycerate mutase</fullName>
        <shortName evidence="10">BPG-independent PGAM</shortName>
        <shortName evidence="10">Phosphoglyceromutase</shortName>
        <shortName evidence="10">iPGM</shortName>
        <ecNumber evidence="4 10">5.4.2.12</ecNumber>
    </recommendedName>
</protein>
<dbReference type="Proteomes" id="UP000886667">
    <property type="component" value="Unassembled WGS sequence"/>
</dbReference>
<evidence type="ECO:0000256" key="9">
    <source>
        <dbReference type="ARBA" id="ARBA00071648"/>
    </source>
</evidence>
<dbReference type="HAMAP" id="MF_01038">
    <property type="entry name" value="GpmI"/>
    <property type="match status" value="1"/>
</dbReference>
<feature type="binding site" evidence="10 13">
    <location>
        <position position="404"/>
    </location>
    <ligand>
        <name>Mn(2+)</name>
        <dbReference type="ChEBI" id="CHEBI:29035"/>
        <label>1</label>
    </ligand>
</feature>
<dbReference type="SUPFAM" id="SSF53649">
    <property type="entry name" value="Alkaline phosphatase-like"/>
    <property type="match status" value="1"/>
</dbReference>
<evidence type="ECO:0000256" key="6">
    <source>
        <dbReference type="ARBA" id="ARBA00023152"/>
    </source>
</evidence>
<dbReference type="Pfam" id="PF06415">
    <property type="entry name" value="iPGM_N"/>
    <property type="match status" value="1"/>
</dbReference>
<feature type="binding site" evidence="10 13">
    <location>
        <position position="464"/>
    </location>
    <ligand>
        <name>Mn(2+)</name>
        <dbReference type="ChEBI" id="CHEBI:29035"/>
        <label>1</label>
    </ligand>
</feature>
<comment type="subunit">
    <text evidence="10">Monomer.</text>
</comment>
<dbReference type="FunFam" id="3.40.1450.10:FF:000001">
    <property type="entry name" value="2,3-bisphosphoglycerate-independent phosphoglycerate mutase"/>
    <property type="match status" value="1"/>
</dbReference>
<dbReference type="InterPro" id="IPR005995">
    <property type="entry name" value="Pgm_bpd_ind"/>
</dbReference>
<sequence>MSDRPKPVVLTILDGWGYSEDTEVNAITEARTPVWDRLWREHPHTLITTTGAAVGLPGGQMGNSEVGHLNLGAGRVVYQEFTRVSRSIRTGSFFTNQTLTAAVDKAAESGKTVHLLGLLSPGGVHSHEEHIHAMARLAVDRGAKQVYFHAFLDGRDTPPKSAEASLVALNEVFESLGVGRIASLIGRYYAMDRDNRWERVEQAYNLLVDGKAEYQVEDAISGLHDAYQRGETDEFVASTSITPAGASPARVEDGDVMLFLNYRADRARQLTKSFVEADFDAFKRERVPALAEFVSLTRYHKQFDIPVAFPPEKLRNVFGEYIAKQGLLQLRLAETEKYAHVTFFFNGGREKPFEGEDRILVPSPQVATYDEKPEMSAEEVTDHLVEAIESGKYDAIICNFANSDMVGHTGKFEAAKLAIETLDHCLGRVLKALHRVDGEMLVTADHGNAEQMEDHINHQPHTAHTTNPVPLVYIGRHNAQLLEGGALCDISPTLLKIMGLSQPDEMKGRSLIEFDEA</sequence>
<comment type="cofactor">
    <cofactor evidence="10">
        <name>Mn(2+)</name>
        <dbReference type="ChEBI" id="CHEBI:29035"/>
    </cofactor>
    <text evidence="10">Binds 2 manganese ions per subunit.</text>
</comment>
<dbReference type="NCBIfam" id="TIGR01307">
    <property type="entry name" value="pgm_bpd_ind"/>
    <property type="match status" value="1"/>
</dbReference>
<dbReference type="GO" id="GO:0030145">
    <property type="term" value="F:manganese ion binding"/>
    <property type="evidence" value="ECO:0007669"/>
    <property type="project" value="UniProtKB-UniRule"/>
</dbReference>
<dbReference type="SUPFAM" id="SSF64158">
    <property type="entry name" value="2,3-Bisphosphoglycerate-independent phosphoglycerate mutase, substrate-binding domain"/>
    <property type="match status" value="1"/>
</dbReference>
<accession>A0A9E4N7I0</accession>
<evidence type="ECO:0000259" key="15">
    <source>
        <dbReference type="Pfam" id="PF06415"/>
    </source>
</evidence>
<dbReference type="GO" id="GO:0004619">
    <property type="term" value="F:phosphoglycerate mutase activity"/>
    <property type="evidence" value="ECO:0007669"/>
    <property type="project" value="UniProtKB-UniRule"/>
</dbReference>
<evidence type="ECO:0000256" key="1">
    <source>
        <dbReference type="ARBA" id="ARBA00000370"/>
    </source>
</evidence>
<dbReference type="EC" id="5.4.2.12" evidence="4 10"/>
<dbReference type="AlphaFoldDB" id="A0A9E4N7I0"/>
<dbReference type="CDD" id="cd16010">
    <property type="entry name" value="iPGM"/>
    <property type="match status" value="1"/>
</dbReference>
<evidence type="ECO:0000256" key="8">
    <source>
        <dbReference type="ARBA" id="ARBA00023235"/>
    </source>
</evidence>
<feature type="binding site" evidence="10 12">
    <location>
        <position position="193"/>
    </location>
    <ligand>
        <name>substrate</name>
    </ligand>
</feature>
<proteinExistence type="inferred from homology"/>
<dbReference type="Pfam" id="PF01676">
    <property type="entry name" value="Metalloenzyme"/>
    <property type="match status" value="1"/>
</dbReference>
<comment type="similarity">
    <text evidence="3 10">Belongs to the BPG-independent phosphoglycerate mutase family.</text>
</comment>
<feature type="binding site" evidence="10 13">
    <location>
        <position position="14"/>
    </location>
    <ligand>
        <name>Mn(2+)</name>
        <dbReference type="ChEBI" id="CHEBI:29035"/>
        <label>2</label>
    </ligand>
</feature>
<feature type="domain" description="Metalloenzyme" evidence="14">
    <location>
        <begin position="6"/>
        <end position="501"/>
    </location>
</feature>
<comment type="caution">
    <text evidence="16">The sequence shown here is derived from an EMBL/GenBank/DDBJ whole genome shotgun (WGS) entry which is preliminary data.</text>
</comment>
<evidence type="ECO:0000256" key="2">
    <source>
        <dbReference type="ARBA" id="ARBA00004798"/>
    </source>
</evidence>
<feature type="binding site" evidence="10 13">
    <location>
        <position position="408"/>
    </location>
    <ligand>
        <name>Mn(2+)</name>
        <dbReference type="ChEBI" id="CHEBI:29035"/>
        <label>1</label>
    </ligand>
</feature>
<feature type="active site" description="Phosphoserine intermediate" evidence="10 11">
    <location>
        <position position="64"/>
    </location>
</feature>
<dbReference type="PANTHER" id="PTHR31637">
    <property type="entry name" value="2,3-BISPHOSPHOGLYCERATE-INDEPENDENT PHOSPHOGLYCERATE MUTASE"/>
    <property type="match status" value="1"/>
</dbReference>
<evidence type="ECO:0000256" key="10">
    <source>
        <dbReference type="HAMAP-Rule" id="MF_01038"/>
    </source>
</evidence>
<dbReference type="EMBL" id="JAEPCM010000813">
    <property type="protein sequence ID" value="MCG7948907.1"/>
    <property type="molecule type" value="Genomic_DNA"/>
</dbReference>
<dbReference type="Gene3D" id="3.40.1450.10">
    <property type="entry name" value="BPG-independent phosphoglycerate mutase, domain B"/>
    <property type="match status" value="1"/>
</dbReference>
<evidence type="ECO:0000256" key="5">
    <source>
        <dbReference type="ARBA" id="ARBA00022723"/>
    </source>
</evidence>
<dbReference type="PIRSF" id="PIRSF001492">
    <property type="entry name" value="IPGAM"/>
    <property type="match status" value="1"/>
</dbReference>
<feature type="binding site" evidence="10 12">
    <location>
        <begin position="263"/>
        <end position="266"/>
    </location>
    <ligand>
        <name>substrate</name>
    </ligand>
</feature>
<dbReference type="InterPro" id="IPR011258">
    <property type="entry name" value="BPG-indep_PGM_N"/>
</dbReference>
<organism evidence="16 17">
    <name type="scientific">Candidatus Thiodiazotropha taylori</name>
    <dbReference type="NCBI Taxonomy" id="2792791"/>
    <lineage>
        <taxon>Bacteria</taxon>
        <taxon>Pseudomonadati</taxon>
        <taxon>Pseudomonadota</taxon>
        <taxon>Gammaproteobacteria</taxon>
        <taxon>Chromatiales</taxon>
        <taxon>Sedimenticolaceae</taxon>
        <taxon>Candidatus Thiodiazotropha</taxon>
    </lineage>
</organism>
<comment type="pathway">
    <text evidence="2 10">Carbohydrate degradation; glycolysis; pyruvate from D-glyceraldehyde 3-phosphate: step 3/5.</text>
</comment>
<feature type="binding site" evidence="10 13">
    <location>
        <position position="445"/>
    </location>
    <ligand>
        <name>Mn(2+)</name>
        <dbReference type="ChEBI" id="CHEBI:29035"/>
        <label>2</label>
    </ligand>
</feature>
<feature type="domain" description="BPG-independent PGAM N-terminal" evidence="15">
    <location>
        <begin position="84"/>
        <end position="300"/>
    </location>
</feature>
<gene>
    <name evidence="10 16" type="primary">gpmI</name>
    <name evidence="16" type="ORF">JAZ07_21415</name>
</gene>
<dbReference type="Gene3D" id="3.40.720.10">
    <property type="entry name" value="Alkaline Phosphatase, subunit A"/>
    <property type="match status" value="1"/>
</dbReference>
<evidence type="ECO:0000256" key="11">
    <source>
        <dbReference type="PIRSR" id="PIRSR001492-1"/>
    </source>
</evidence>
<evidence type="ECO:0000256" key="4">
    <source>
        <dbReference type="ARBA" id="ARBA00012026"/>
    </source>
</evidence>
<feature type="binding site" evidence="10 12">
    <location>
        <position position="125"/>
    </location>
    <ligand>
        <name>substrate</name>
    </ligand>
</feature>
<dbReference type="GO" id="GO:0005829">
    <property type="term" value="C:cytosol"/>
    <property type="evidence" value="ECO:0007669"/>
    <property type="project" value="TreeGrafter"/>
</dbReference>
<name>A0A9E4N7I0_9GAMM</name>
<comment type="function">
    <text evidence="10">Catalyzes the interconversion of 2-phosphoglycerate and 3-phosphoglycerate.</text>
</comment>
<feature type="binding site" evidence="10 13">
    <location>
        <position position="446"/>
    </location>
    <ligand>
        <name>Mn(2+)</name>
        <dbReference type="ChEBI" id="CHEBI:29035"/>
        <label>2</label>
    </ligand>
</feature>
<dbReference type="PANTHER" id="PTHR31637:SF0">
    <property type="entry name" value="2,3-BISPHOSPHOGLYCERATE-INDEPENDENT PHOSPHOGLYCERATE MUTASE"/>
    <property type="match status" value="1"/>
</dbReference>
<keyword evidence="5 10" id="KW-0479">Metal-binding</keyword>